<reference evidence="1" key="1">
    <citation type="submission" date="2018-10" db="EMBL/GenBank/DDBJ databases">
        <title>Effector identification in a new, highly contiguous assembly of the strawberry crown rot pathogen Phytophthora cactorum.</title>
        <authorList>
            <person name="Armitage A.D."/>
            <person name="Nellist C.F."/>
            <person name="Bates H."/>
            <person name="Vickerstaff R.J."/>
            <person name="Harrison R.J."/>
        </authorList>
    </citation>
    <scope>NUCLEOTIDE SEQUENCE</scope>
    <source>
        <strain evidence="1">4040</strain>
    </source>
</reference>
<comment type="caution">
    <text evidence="1">The sequence shown here is derived from an EMBL/GenBank/DDBJ whole genome shotgun (WGS) entry which is preliminary data.</text>
</comment>
<proteinExistence type="predicted"/>
<protein>
    <submittedName>
        <fullName evidence="1">Uncharacterized protein</fullName>
    </submittedName>
</protein>
<organism evidence="1 2">
    <name type="scientific">Phytophthora cactorum</name>
    <dbReference type="NCBI Taxonomy" id="29920"/>
    <lineage>
        <taxon>Eukaryota</taxon>
        <taxon>Sar</taxon>
        <taxon>Stramenopiles</taxon>
        <taxon>Oomycota</taxon>
        <taxon>Peronosporomycetes</taxon>
        <taxon>Peronosporales</taxon>
        <taxon>Peronosporaceae</taxon>
        <taxon>Phytophthora</taxon>
    </lineage>
</organism>
<dbReference type="Proteomes" id="UP000736787">
    <property type="component" value="Unassembled WGS sequence"/>
</dbReference>
<evidence type="ECO:0000313" key="1">
    <source>
        <dbReference type="EMBL" id="KAG2911716.1"/>
    </source>
</evidence>
<name>A0A8T1KFA9_9STRA</name>
<evidence type="ECO:0000313" key="2">
    <source>
        <dbReference type="Proteomes" id="UP000736787"/>
    </source>
</evidence>
<gene>
    <name evidence="1" type="ORF">PC117_g19070</name>
</gene>
<accession>A0A8T1KFA9</accession>
<sequence length="51" mass="5514">MPKAAEFTDVERGTVIGLREADWTFIAIGKHLGRSAKGVGNVWKARGAEES</sequence>
<dbReference type="AlphaFoldDB" id="A0A8T1KFA9"/>
<dbReference type="EMBL" id="RCMK01000807">
    <property type="protein sequence ID" value="KAG2911716.1"/>
    <property type="molecule type" value="Genomic_DNA"/>
</dbReference>